<evidence type="ECO:0000313" key="5">
    <source>
        <dbReference type="EMBL" id="TCO58641.1"/>
    </source>
</evidence>
<dbReference type="EMBL" id="SLWS01000005">
    <property type="protein sequence ID" value="TCO58641.1"/>
    <property type="molecule type" value="Genomic_DNA"/>
</dbReference>
<keyword evidence="1" id="KW-0227">DNA damage</keyword>
<dbReference type="GO" id="GO:0006281">
    <property type="term" value="P:DNA repair"/>
    <property type="evidence" value="ECO:0007669"/>
    <property type="project" value="UniProtKB-KW"/>
</dbReference>
<dbReference type="InterPro" id="IPR011604">
    <property type="entry name" value="PDDEXK-like_dom_sf"/>
</dbReference>
<keyword evidence="5" id="KW-0269">Exonuclease</keyword>
<organism evidence="5 6">
    <name type="scientific">Actinocrispum wychmicini</name>
    <dbReference type="NCBI Taxonomy" id="1213861"/>
    <lineage>
        <taxon>Bacteria</taxon>
        <taxon>Bacillati</taxon>
        <taxon>Actinomycetota</taxon>
        <taxon>Actinomycetes</taxon>
        <taxon>Pseudonocardiales</taxon>
        <taxon>Pseudonocardiaceae</taxon>
        <taxon>Actinocrispum</taxon>
    </lineage>
</organism>
<dbReference type="Proteomes" id="UP000295680">
    <property type="component" value="Unassembled WGS sequence"/>
</dbReference>
<evidence type="ECO:0000313" key="6">
    <source>
        <dbReference type="Proteomes" id="UP000295680"/>
    </source>
</evidence>
<proteinExistence type="predicted"/>
<accession>A0A4R2JFV3</accession>
<keyword evidence="6" id="KW-1185">Reference proteome</keyword>
<reference evidence="5 6" key="1">
    <citation type="submission" date="2019-03" db="EMBL/GenBank/DDBJ databases">
        <title>Genomic Encyclopedia of Type Strains, Phase IV (KMG-IV): sequencing the most valuable type-strain genomes for metagenomic binning, comparative biology and taxonomic classification.</title>
        <authorList>
            <person name="Goeker M."/>
        </authorList>
    </citation>
    <scope>NUCLEOTIDE SEQUENCE [LARGE SCALE GENOMIC DNA]</scope>
    <source>
        <strain evidence="5 6">DSM 45934</strain>
    </source>
</reference>
<dbReference type="AlphaFoldDB" id="A0A4R2JFV3"/>
<protein>
    <submittedName>
        <fullName evidence="5">RecB family exonuclease</fullName>
    </submittedName>
</protein>
<keyword evidence="2" id="KW-0547">Nucleotide-binding</keyword>
<name>A0A4R2JFV3_9PSEU</name>
<keyword evidence="5" id="KW-0540">Nuclease</keyword>
<keyword evidence="2" id="KW-0347">Helicase</keyword>
<dbReference type="InterPro" id="IPR038726">
    <property type="entry name" value="PDDEXK_AddAB-type"/>
</dbReference>
<evidence type="ECO:0000259" key="4">
    <source>
        <dbReference type="Pfam" id="PF12705"/>
    </source>
</evidence>
<keyword evidence="2" id="KW-0067">ATP-binding</keyword>
<dbReference type="Pfam" id="PF12705">
    <property type="entry name" value="PDDEXK_1"/>
    <property type="match status" value="1"/>
</dbReference>
<feature type="domain" description="PD-(D/E)XK endonuclease-like" evidence="4">
    <location>
        <begin position="24"/>
        <end position="268"/>
    </location>
</feature>
<evidence type="ECO:0000256" key="1">
    <source>
        <dbReference type="ARBA" id="ARBA00022763"/>
    </source>
</evidence>
<evidence type="ECO:0000256" key="3">
    <source>
        <dbReference type="ARBA" id="ARBA00023204"/>
    </source>
</evidence>
<sequence>MGPGNLVLVQGQLGFDSMPKKLVRVTPSKLATWVDCPRRYRMTYVDRPTPQRGGAFAHSTLGAVVHNALRAFFDLPSAKRSPEAGAALVATHWKDDGFVDSAQAADFRERARGWVAEYLSRTDITIEPVGLERWVSAPAGTIVAEGRVDRIDDRDGELVIVDYKTGRSALTVDDARGSQALAMYAIATTRTLRRKCRKVELHHLPTGSVAVWEHTDESLGRHQSRAEESAEELQLATDTLEAGAEPDVLFPPQPGRQCAWCDFRRHCPEGQAAAPPMTPWGMLPP</sequence>
<dbReference type="Gene3D" id="3.90.320.10">
    <property type="match status" value="1"/>
</dbReference>
<keyword evidence="3" id="KW-0234">DNA repair</keyword>
<dbReference type="GO" id="GO:0004527">
    <property type="term" value="F:exonuclease activity"/>
    <property type="evidence" value="ECO:0007669"/>
    <property type="project" value="UniProtKB-KW"/>
</dbReference>
<dbReference type="GO" id="GO:0004386">
    <property type="term" value="F:helicase activity"/>
    <property type="evidence" value="ECO:0007669"/>
    <property type="project" value="UniProtKB-KW"/>
</dbReference>
<gene>
    <name evidence="5" type="ORF">EV192_105712</name>
</gene>
<evidence type="ECO:0000256" key="2">
    <source>
        <dbReference type="ARBA" id="ARBA00022806"/>
    </source>
</evidence>
<comment type="caution">
    <text evidence="5">The sequence shown here is derived from an EMBL/GenBank/DDBJ whole genome shotgun (WGS) entry which is preliminary data.</text>
</comment>
<keyword evidence="5" id="KW-0378">Hydrolase</keyword>